<dbReference type="Gene3D" id="3.60.130.10">
    <property type="entry name" value="Clavaminate synthase-like"/>
    <property type="match status" value="1"/>
</dbReference>
<keyword evidence="6" id="KW-0408">Iron</keyword>
<dbReference type="SUPFAM" id="SSF51197">
    <property type="entry name" value="Clavaminate synthase-like"/>
    <property type="match status" value="1"/>
</dbReference>
<evidence type="ECO:0000256" key="3">
    <source>
        <dbReference type="ARBA" id="ARBA00022723"/>
    </source>
</evidence>
<dbReference type="Pfam" id="PF02668">
    <property type="entry name" value="TauD"/>
    <property type="match status" value="1"/>
</dbReference>
<comment type="cofactor">
    <cofactor evidence="1">
        <name>Fe(2+)</name>
        <dbReference type="ChEBI" id="CHEBI:29033"/>
    </cofactor>
</comment>
<proteinExistence type="inferred from homology"/>
<dbReference type="PANTHER" id="PTHR30468:SF10">
    <property type="entry name" value="TAUD_TFDA-LIKE DOMAIN-CONTAINING PROTEIN"/>
    <property type="match status" value="1"/>
</dbReference>
<dbReference type="InterPro" id="IPR003819">
    <property type="entry name" value="TauD/TfdA-like"/>
</dbReference>
<keyword evidence="4 9" id="KW-0223">Dioxygenase</keyword>
<gene>
    <name evidence="9" type="ORF">Ptr86124_005922</name>
</gene>
<dbReference type="InterPro" id="IPR042098">
    <property type="entry name" value="TauD-like_sf"/>
</dbReference>
<comment type="caution">
    <text evidence="9">The sequence shown here is derived from an EMBL/GenBank/DDBJ whole genome shotgun (WGS) entry which is preliminary data.</text>
</comment>
<comment type="similarity">
    <text evidence="2">Belongs to the TfdA dioxygenase family.</text>
</comment>
<evidence type="ECO:0000313" key="9">
    <source>
        <dbReference type="EMBL" id="KAI1514599.1"/>
    </source>
</evidence>
<dbReference type="AlphaFoldDB" id="A0A2W1FNL1"/>
<evidence type="ECO:0000256" key="2">
    <source>
        <dbReference type="ARBA" id="ARBA00005896"/>
    </source>
</evidence>
<name>A0A2W1FNL1_9PLEO</name>
<feature type="compositionally biased region" description="Polar residues" evidence="7">
    <location>
        <begin position="10"/>
        <end position="21"/>
    </location>
</feature>
<dbReference type="GO" id="GO:0046872">
    <property type="term" value="F:metal ion binding"/>
    <property type="evidence" value="ECO:0007669"/>
    <property type="project" value="UniProtKB-KW"/>
</dbReference>
<evidence type="ECO:0000256" key="7">
    <source>
        <dbReference type="SAM" id="MobiDB-lite"/>
    </source>
</evidence>
<protein>
    <submittedName>
        <fullName evidence="9">Taurine catabolism dioxygenase TauDTfdA</fullName>
    </submittedName>
</protein>
<keyword evidence="3" id="KW-0479">Metal-binding</keyword>
<evidence type="ECO:0000256" key="4">
    <source>
        <dbReference type="ARBA" id="ARBA00022964"/>
    </source>
</evidence>
<dbReference type="Proteomes" id="UP000249757">
    <property type="component" value="Unassembled WGS sequence"/>
</dbReference>
<dbReference type="OrthoDB" id="10257314at2759"/>
<organism evidence="9 10">
    <name type="scientific">Pyrenophora tritici-repentis</name>
    <dbReference type="NCBI Taxonomy" id="45151"/>
    <lineage>
        <taxon>Eukaryota</taxon>
        <taxon>Fungi</taxon>
        <taxon>Dikarya</taxon>
        <taxon>Ascomycota</taxon>
        <taxon>Pezizomycotina</taxon>
        <taxon>Dothideomycetes</taxon>
        <taxon>Pleosporomycetidae</taxon>
        <taxon>Pleosporales</taxon>
        <taxon>Pleosporineae</taxon>
        <taxon>Pleosporaceae</taxon>
        <taxon>Pyrenophora</taxon>
    </lineage>
</organism>
<dbReference type="InterPro" id="IPR051323">
    <property type="entry name" value="AtsK-like"/>
</dbReference>
<dbReference type="GO" id="GO:0016706">
    <property type="term" value="F:2-oxoglutarate-dependent dioxygenase activity"/>
    <property type="evidence" value="ECO:0007669"/>
    <property type="project" value="TreeGrafter"/>
</dbReference>
<evidence type="ECO:0000313" key="10">
    <source>
        <dbReference type="Proteomes" id="UP000249757"/>
    </source>
</evidence>
<keyword evidence="5" id="KW-0560">Oxidoreductase</keyword>
<dbReference type="PANTHER" id="PTHR30468">
    <property type="entry name" value="ALPHA-KETOGLUTARATE-DEPENDENT SULFONATE DIOXYGENASE"/>
    <property type="match status" value="1"/>
</dbReference>
<dbReference type="GO" id="GO:0005737">
    <property type="term" value="C:cytoplasm"/>
    <property type="evidence" value="ECO:0007669"/>
    <property type="project" value="TreeGrafter"/>
</dbReference>
<evidence type="ECO:0000256" key="1">
    <source>
        <dbReference type="ARBA" id="ARBA00001954"/>
    </source>
</evidence>
<reference evidence="10" key="1">
    <citation type="journal article" date="2022" name="Microb. Genom.">
        <title>A global pangenome for the wheat fungal pathogen Pyrenophora tritici-repentis and prediction of effector protein structural homology.</title>
        <authorList>
            <person name="Moolhuijzen P.M."/>
            <person name="See P.T."/>
            <person name="Shi G."/>
            <person name="Powell H.R."/>
            <person name="Cockram J."/>
            <person name="Jorgensen L.N."/>
            <person name="Benslimane H."/>
            <person name="Strelkov S.E."/>
            <person name="Turner J."/>
            <person name="Liu Z."/>
            <person name="Moffat C.S."/>
        </authorList>
    </citation>
    <scope>NUCLEOTIDE SEQUENCE [LARGE SCALE GENOMIC DNA]</scope>
</reference>
<dbReference type="OMA" id="WIPPLSI"/>
<dbReference type="EMBL" id="NRDI02000007">
    <property type="protein sequence ID" value="KAI1514599.1"/>
    <property type="molecule type" value="Genomic_DNA"/>
</dbReference>
<keyword evidence="10" id="KW-1185">Reference proteome</keyword>
<evidence type="ECO:0000259" key="8">
    <source>
        <dbReference type="Pfam" id="PF02668"/>
    </source>
</evidence>
<accession>A0A2W1FNL1</accession>
<feature type="domain" description="TauD/TfdA-like" evidence="8">
    <location>
        <begin position="58"/>
        <end position="354"/>
    </location>
</feature>
<evidence type="ECO:0000256" key="6">
    <source>
        <dbReference type="ARBA" id="ARBA00023004"/>
    </source>
</evidence>
<evidence type="ECO:0000256" key="5">
    <source>
        <dbReference type="ARBA" id="ARBA00023002"/>
    </source>
</evidence>
<sequence length="378" mass="42012">MAPGLLLDESPNTTAEATQSQELVSVKTKASAPQVWIPPLSISRRLYVGNAMDGYKYADIGRYLGREYADVQIRDLLNDPDVDAKLRDLAIIISERGVCVFRNQDITPQEQKEFTNRLGQLTGKPSTSGIHVHPINHTQLEGGKVDAEMSTIARNPKKMLSKQTGVDGKARTKKQSAADGWHHDIGFENNTSDYTSLIMRVVPEYGGDTVFASAYEVYDRLSAPYQKFLEGLTCTFRPVGFEEDPEVAHLYAVPRGSPVNIGPSLTAIHPMLRSNPVTGWRSVFGVGHHAQRVNELTEAESQKLLKWLSDLITENHDLQLRMKWGVNDLAVWDNRAVYHTATYDYDGPRSGHRVVSVAEAPYLNMHSVGRDEALNGKA</sequence>
<feature type="region of interest" description="Disordered" evidence="7">
    <location>
        <begin position="1"/>
        <end position="21"/>
    </location>
</feature>